<dbReference type="Gene3D" id="3.90.20.10">
    <property type="match status" value="1"/>
</dbReference>
<proteinExistence type="predicted"/>
<comment type="caution">
    <text evidence="3">The sequence shown here is derived from an EMBL/GenBank/DDBJ whole genome shotgun (WGS) entry which is preliminary data.</text>
</comment>
<dbReference type="Proteomes" id="UP000070058">
    <property type="component" value="Unassembled WGS sequence"/>
</dbReference>
<dbReference type="EMBL" id="LSZQ01000011">
    <property type="protein sequence ID" value="KXU37874.1"/>
    <property type="molecule type" value="Genomic_DNA"/>
</dbReference>
<gene>
    <name evidence="3" type="ORF">AXK11_01600</name>
</gene>
<name>A0A139STN7_9BACT</name>
<feature type="coiled-coil region" evidence="1">
    <location>
        <begin position="128"/>
        <end position="162"/>
    </location>
</feature>
<feature type="transmembrane region" description="Helical" evidence="2">
    <location>
        <begin position="83"/>
        <end position="104"/>
    </location>
</feature>
<keyword evidence="2" id="KW-0812">Transmembrane</keyword>
<keyword evidence="2" id="KW-0472">Membrane</keyword>
<keyword evidence="2" id="KW-1133">Transmembrane helix</keyword>
<sequence length="172" mass="18788">MASVAATLPRKLAEELSYDNSEAEVGTREEGRTREVTREAADTMAHEAAPATRAAPRTIAERLAVLEATSATKADLAEVKASLIKWVLGVGASALVAFIALLFATQHSLNSRIDQVQSDMTARIDSAVTELRTELRTTNERIDQTNARIDQINQRLDRLFELIASQAANKQQ</sequence>
<evidence type="ECO:0000256" key="1">
    <source>
        <dbReference type="SAM" id="Coils"/>
    </source>
</evidence>
<protein>
    <submittedName>
        <fullName evidence="3">Uncharacterized protein</fullName>
    </submittedName>
</protein>
<dbReference type="AlphaFoldDB" id="A0A139STN7"/>
<keyword evidence="1" id="KW-0175">Coiled coil</keyword>
<organism evidence="3 4">
    <name type="scientific">Cephaloticoccus primus</name>
    <dbReference type="NCBI Taxonomy" id="1548207"/>
    <lineage>
        <taxon>Bacteria</taxon>
        <taxon>Pseudomonadati</taxon>
        <taxon>Verrucomicrobiota</taxon>
        <taxon>Opitutia</taxon>
        <taxon>Opitutales</taxon>
        <taxon>Opitutaceae</taxon>
        <taxon>Cephaloticoccus</taxon>
    </lineage>
</organism>
<keyword evidence="4" id="KW-1185">Reference proteome</keyword>
<reference evidence="4" key="1">
    <citation type="submission" date="2016-02" db="EMBL/GenBank/DDBJ databases">
        <authorList>
            <person name="Sanders J.G."/>
            <person name="Lin J.Y."/>
            <person name="Wertz J.T."/>
            <person name="Russell J.A."/>
            <person name="Moreau C.S."/>
            <person name="Powell S."/>
        </authorList>
    </citation>
    <scope>NUCLEOTIDE SEQUENCE [LARGE SCALE GENOMIC DNA]</scope>
    <source>
        <strain evidence="4">CAG34</strain>
    </source>
</reference>
<evidence type="ECO:0000256" key="2">
    <source>
        <dbReference type="SAM" id="Phobius"/>
    </source>
</evidence>
<evidence type="ECO:0000313" key="3">
    <source>
        <dbReference type="EMBL" id="KXU37874.1"/>
    </source>
</evidence>
<dbReference type="OrthoDB" id="5078127at2"/>
<dbReference type="RefSeq" id="WP_068628372.1">
    <property type="nucleotide sequence ID" value="NZ_LSZQ01000011.1"/>
</dbReference>
<evidence type="ECO:0000313" key="4">
    <source>
        <dbReference type="Proteomes" id="UP000070058"/>
    </source>
</evidence>
<accession>A0A139STN7</accession>